<proteinExistence type="predicted"/>
<feature type="region of interest" description="Disordered" evidence="1">
    <location>
        <begin position="137"/>
        <end position="156"/>
    </location>
</feature>
<protein>
    <recommendedName>
        <fullName evidence="5">Glycosyltransferase family 61 protein</fullName>
    </recommendedName>
</protein>
<dbReference type="EMBL" id="LJSK01000275">
    <property type="protein sequence ID" value="KPI84254.1"/>
    <property type="molecule type" value="Genomic_DNA"/>
</dbReference>
<name>A0A0N1PBV1_LEPSE</name>
<dbReference type="Proteomes" id="UP000038009">
    <property type="component" value="Unassembled WGS sequence"/>
</dbReference>
<organism evidence="3 4">
    <name type="scientific">Leptomonas seymouri</name>
    <dbReference type="NCBI Taxonomy" id="5684"/>
    <lineage>
        <taxon>Eukaryota</taxon>
        <taxon>Discoba</taxon>
        <taxon>Euglenozoa</taxon>
        <taxon>Kinetoplastea</taxon>
        <taxon>Metakinetoplastina</taxon>
        <taxon>Trypanosomatida</taxon>
        <taxon>Trypanosomatidae</taxon>
        <taxon>Leishmaniinae</taxon>
        <taxon>Leptomonas</taxon>
    </lineage>
</organism>
<gene>
    <name evidence="3" type="ORF">ABL78_6688</name>
</gene>
<sequence length="633" mass="69988">MDRVRLRHALPPQEAEAKPRAAVKESPPTEDKAPTTPPTKSRVARGRCCSRGCAVAGALCTLLVLLCVGLGVRQVMQSPKDIDEQWEDVQSYVQWWWATMRHQTPPCTYAGVRHYNWGDAVDNPSTCACELRRCPPAPSPKRPRTSVGSGVPPRGEVVVSHNKASTPTVESLWTTCAAVHSPVTRDNSIDPLRVFDSPKDAVSYGIFTNVLSPMCVQAGHVYAALRPNSSRLTVTYRTGAREFFYTNLTDAVLKKGAKYHPITTVPAAGLLLSNEGQEGNVFTLIQEGLRGWSALMEEGFGLGFTSDEDKRVWRDAPRQVVFLSDPSMDIPQGTHHSSMVARQLANAFSIPTDAPFFSIAPRSRTRTGEVVREPMYCFCGGFMVPSIGARDIGGKVMETGYDYMRRTLNKHFGGAELGDADLAAVETVRTSSSLYTPEVRAFWPPRTSELPRRPRMLWVGRKSPRIVEEEKYVAMARLAGFEVLVDNAYATVADAAQQFYLARYADVVAGFHSVSLVHAMWMDSTTRPQCRTLLEFAPYANPKQVALVYGNAVTASGVRYVMVEPVDLEFIGDVFNTPKKRETAKQELMGEGSKGKFAIGHPAFTRHRAVYDPVKVKAQLEQLHKQLMECLQG</sequence>
<dbReference type="AlphaFoldDB" id="A0A0N1PBV1"/>
<comment type="caution">
    <text evidence="3">The sequence shown here is derived from an EMBL/GenBank/DDBJ whole genome shotgun (WGS) entry which is preliminary data.</text>
</comment>
<feature type="region of interest" description="Disordered" evidence="1">
    <location>
        <begin position="1"/>
        <end position="44"/>
    </location>
</feature>
<evidence type="ECO:0000256" key="2">
    <source>
        <dbReference type="SAM" id="Phobius"/>
    </source>
</evidence>
<evidence type="ECO:0000313" key="4">
    <source>
        <dbReference type="Proteomes" id="UP000038009"/>
    </source>
</evidence>
<keyword evidence="4" id="KW-1185">Reference proteome</keyword>
<evidence type="ECO:0008006" key="5">
    <source>
        <dbReference type="Google" id="ProtNLM"/>
    </source>
</evidence>
<dbReference type="VEuPathDB" id="TriTrypDB:Lsey_0275_0030"/>
<feature type="compositionally biased region" description="Basic and acidic residues" evidence="1">
    <location>
        <begin position="15"/>
        <end position="33"/>
    </location>
</feature>
<keyword evidence="2" id="KW-0812">Transmembrane</keyword>
<keyword evidence="2" id="KW-1133">Transmembrane helix</keyword>
<feature type="transmembrane region" description="Helical" evidence="2">
    <location>
        <begin position="52"/>
        <end position="72"/>
    </location>
</feature>
<evidence type="ECO:0000313" key="3">
    <source>
        <dbReference type="EMBL" id="KPI84254.1"/>
    </source>
</evidence>
<reference evidence="3 4" key="1">
    <citation type="journal article" date="2015" name="PLoS Pathog.">
        <title>Leptomonas seymouri: Adaptations to the Dixenous Life Cycle Analyzed by Genome Sequencing, Transcriptome Profiling and Co-infection with Leishmania donovani.</title>
        <authorList>
            <person name="Kraeva N."/>
            <person name="Butenko A."/>
            <person name="Hlavacova J."/>
            <person name="Kostygov A."/>
            <person name="Myskova J."/>
            <person name="Grybchuk D."/>
            <person name="Lestinova T."/>
            <person name="Votypka J."/>
            <person name="Volf P."/>
            <person name="Opperdoes F."/>
            <person name="Flegontov P."/>
            <person name="Lukes J."/>
            <person name="Yurchenko V."/>
        </authorList>
    </citation>
    <scope>NUCLEOTIDE SEQUENCE [LARGE SCALE GENOMIC DNA]</scope>
    <source>
        <strain evidence="3 4">ATCC 30220</strain>
    </source>
</reference>
<keyword evidence="2" id="KW-0472">Membrane</keyword>
<evidence type="ECO:0000256" key="1">
    <source>
        <dbReference type="SAM" id="MobiDB-lite"/>
    </source>
</evidence>
<dbReference type="OrthoDB" id="529273at2759"/>
<accession>A0A0N1PBV1</accession>